<gene>
    <name evidence="2" type="ORF">TRAPUB_7417</name>
</gene>
<comment type="caution">
    <text evidence="2">The sequence shown here is derived from an EMBL/GenBank/DDBJ whole genome shotgun (WGS) entry which is preliminary data.</text>
</comment>
<dbReference type="Proteomes" id="UP000184267">
    <property type="component" value="Unassembled WGS sequence"/>
</dbReference>
<name>A0A1M2V3F7_TRAPU</name>
<sequence length="513" mass="56394">MSSPACALAPSTNPKKRILADSDTEQRDAKRTKPQDDLLENELRKETKDKKKRRKKKRKVPVVSAQGVADADARVAPEASGSRSRSRSMTLAATPAPEERPEELAALSSLCAGPSKTASREASLPHSSSDKGKGRATRNFAATQDSQQQTLVPENQVTTKSNCLVNWFKAPPPDVPAHDVLPVWLRKKTCPHCRTVVKDRPIEIWTIKDMVATLVKSGLAAAPLLPLPPPFEEGAANADPWSGIFRPANRHYDIFPDGQPPELMQQLMGMRDDEDGGIYRCVDCHHEIEDGVCSQCGRVYPGHNPLDHNPDEFDDDVVGHWGAHAILDDFTDEDEDDDSIADGGGGGGWGRLPLEMIRQLFMPNGPRDPDSDSLYSDESRHDDVRFAAELVEDFVPVHPRYHHAQIDYAHEEGAIDEEDEEGYESSFIDDDGNDDGRPRRRHAPSVDLDRDSVIDLSEADEEPAAEDGEEDDVQFVGFGRRRGGGRAAIVITSEDEEDGDRSASEDDASGDDG</sequence>
<feature type="compositionally biased region" description="Basic and acidic residues" evidence="1">
    <location>
        <begin position="18"/>
        <end position="49"/>
    </location>
</feature>
<evidence type="ECO:0000313" key="2">
    <source>
        <dbReference type="EMBL" id="OJT02122.1"/>
    </source>
</evidence>
<dbReference type="OrthoDB" id="6105938at2759"/>
<feature type="compositionally biased region" description="Basic residues" evidence="1">
    <location>
        <begin position="50"/>
        <end position="60"/>
    </location>
</feature>
<dbReference type="EMBL" id="MNAD01001700">
    <property type="protein sequence ID" value="OJT02122.1"/>
    <property type="molecule type" value="Genomic_DNA"/>
</dbReference>
<feature type="region of interest" description="Disordered" evidence="1">
    <location>
        <begin position="329"/>
        <end position="350"/>
    </location>
</feature>
<reference evidence="2 3" key="1">
    <citation type="submission" date="2016-10" db="EMBL/GenBank/DDBJ databases">
        <title>Genome sequence of the basidiomycete white-rot fungus Trametes pubescens.</title>
        <authorList>
            <person name="Makela M.R."/>
            <person name="Granchi Z."/>
            <person name="Peng M."/>
            <person name="De Vries R.P."/>
            <person name="Grigoriev I."/>
            <person name="Riley R."/>
            <person name="Hilden K."/>
        </authorList>
    </citation>
    <scope>NUCLEOTIDE SEQUENCE [LARGE SCALE GENOMIC DNA]</scope>
    <source>
        <strain evidence="2 3">FBCC735</strain>
    </source>
</reference>
<dbReference type="STRING" id="154538.A0A1M2V3F7"/>
<organism evidence="2 3">
    <name type="scientific">Trametes pubescens</name>
    <name type="common">White-rot fungus</name>
    <dbReference type="NCBI Taxonomy" id="154538"/>
    <lineage>
        <taxon>Eukaryota</taxon>
        <taxon>Fungi</taxon>
        <taxon>Dikarya</taxon>
        <taxon>Basidiomycota</taxon>
        <taxon>Agaricomycotina</taxon>
        <taxon>Agaricomycetes</taxon>
        <taxon>Polyporales</taxon>
        <taxon>Polyporaceae</taxon>
        <taxon>Trametes</taxon>
    </lineage>
</organism>
<feature type="region of interest" description="Disordered" evidence="1">
    <location>
        <begin position="416"/>
        <end position="513"/>
    </location>
</feature>
<feature type="compositionally biased region" description="Acidic residues" evidence="1">
    <location>
        <begin position="416"/>
        <end position="433"/>
    </location>
</feature>
<feature type="compositionally biased region" description="Acidic residues" evidence="1">
    <location>
        <begin position="457"/>
        <end position="473"/>
    </location>
</feature>
<feature type="compositionally biased region" description="Polar residues" evidence="1">
    <location>
        <begin position="140"/>
        <end position="151"/>
    </location>
</feature>
<feature type="compositionally biased region" description="Acidic residues" evidence="1">
    <location>
        <begin position="329"/>
        <end position="340"/>
    </location>
</feature>
<evidence type="ECO:0000313" key="3">
    <source>
        <dbReference type="Proteomes" id="UP000184267"/>
    </source>
</evidence>
<keyword evidence="3" id="KW-1185">Reference proteome</keyword>
<protein>
    <submittedName>
        <fullName evidence="2">Uncharacterized protein</fullName>
    </submittedName>
</protein>
<proteinExistence type="predicted"/>
<evidence type="ECO:0000256" key="1">
    <source>
        <dbReference type="SAM" id="MobiDB-lite"/>
    </source>
</evidence>
<feature type="region of interest" description="Disordered" evidence="1">
    <location>
        <begin position="1"/>
        <end position="151"/>
    </location>
</feature>
<feature type="compositionally biased region" description="Acidic residues" evidence="1">
    <location>
        <begin position="493"/>
        <end position="513"/>
    </location>
</feature>
<accession>A0A1M2V3F7</accession>
<dbReference type="AlphaFoldDB" id="A0A1M2V3F7"/>
<dbReference type="OMA" id="CLDLMHK"/>